<feature type="binding site" evidence="8">
    <location>
        <position position="58"/>
    </location>
    <ligand>
        <name>Mg(2+)</name>
        <dbReference type="ChEBI" id="CHEBI:18420"/>
    </ligand>
</feature>
<proteinExistence type="inferred from homology"/>
<dbReference type="NCBIfam" id="TIGR00556">
    <property type="entry name" value="pantethn_trn"/>
    <property type="match status" value="1"/>
</dbReference>
<evidence type="ECO:0000256" key="7">
    <source>
        <dbReference type="ARBA" id="ARBA00023160"/>
    </source>
</evidence>
<reference evidence="10 11" key="1">
    <citation type="submission" date="2021-04" db="EMBL/GenBank/DDBJ databases">
        <authorList>
            <person name="Ivanova A."/>
        </authorList>
    </citation>
    <scope>NUCLEOTIDE SEQUENCE [LARGE SCALE GENOMIC DNA]</scope>
    <source>
        <strain evidence="10 11">G18</strain>
    </source>
</reference>
<evidence type="ECO:0000256" key="8">
    <source>
        <dbReference type="HAMAP-Rule" id="MF_00101"/>
    </source>
</evidence>
<evidence type="ECO:0000256" key="5">
    <source>
        <dbReference type="ARBA" id="ARBA00022842"/>
    </source>
</evidence>
<organism evidence="10 11">
    <name type="scientific">Gemmata palustris</name>
    <dbReference type="NCBI Taxonomy" id="2822762"/>
    <lineage>
        <taxon>Bacteria</taxon>
        <taxon>Pseudomonadati</taxon>
        <taxon>Planctomycetota</taxon>
        <taxon>Planctomycetia</taxon>
        <taxon>Gemmatales</taxon>
        <taxon>Gemmataceae</taxon>
        <taxon>Gemmata</taxon>
    </lineage>
</organism>
<comment type="function">
    <text evidence="8">Transfers the 4'-phosphopantetheine moiety from coenzyme A to a Ser of acyl-carrier-protein.</text>
</comment>
<sequence>MEILGLGTQVMECARVRQLLDEHADAFLKQVYTDREVRFCNTKRQTTEQYTALWAAKEAVFRALGTTWKRGTNWTDVEVFCDTGTPPHAVVSGATRELMTARGVNHVLLTMAFCRTFATATAIASRAAGPLVPEDTALDD</sequence>
<dbReference type="InterPro" id="IPR004568">
    <property type="entry name" value="Ppantetheine-prot_Trfase_dom"/>
</dbReference>
<comment type="cofactor">
    <cofactor evidence="8">
        <name>Mg(2+)</name>
        <dbReference type="ChEBI" id="CHEBI:18420"/>
    </cofactor>
</comment>
<comment type="similarity">
    <text evidence="8">Belongs to the P-Pant transferase superfamily. AcpS family.</text>
</comment>
<comment type="subcellular location">
    <subcellularLocation>
        <location evidence="8">Cytoplasm</location>
    </subcellularLocation>
</comment>
<keyword evidence="11" id="KW-1185">Reference proteome</keyword>
<dbReference type="EMBL" id="JAGKQQ010000001">
    <property type="protein sequence ID" value="MBP3960305.1"/>
    <property type="molecule type" value="Genomic_DNA"/>
</dbReference>
<evidence type="ECO:0000313" key="10">
    <source>
        <dbReference type="EMBL" id="MBP3960305.1"/>
    </source>
</evidence>
<name>A0ABS5C4A6_9BACT</name>
<dbReference type="Gene3D" id="3.90.470.20">
    <property type="entry name" value="4'-phosphopantetheinyl transferase domain"/>
    <property type="match status" value="1"/>
</dbReference>
<evidence type="ECO:0000256" key="3">
    <source>
        <dbReference type="ARBA" id="ARBA00022723"/>
    </source>
</evidence>
<keyword evidence="7 8" id="KW-0275">Fatty acid biosynthesis</keyword>
<keyword evidence="2 8" id="KW-0808">Transferase</keyword>
<evidence type="ECO:0000256" key="2">
    <source>
        <dbReference type="ARBA" id="ARBA00022679"/>
    </source>
</evidence>
<dbReference type="Pfam" id="PF01648">
    <property type="entry name" value="ACPS"/>
    <property type="match status" value="1"/>
</dbReference>
<keyword evidence="4 8" id="KW-0276">Fatty acid metabolism</keyword>
<keyword evidence="5 8" id="KW-0460">Magnesium</keyword>
<dbReference type="InterPro" id="IPR008278">
    <property type="entry name" value="4-PPantetheinyl_Trfase_dom"/>
</dbReference>
<feature type="domain" description="4'-phosphopantetheinyl transferase" evidence="9">
    <location>
        <begin position="6"/>
        <end position="101"/>
    </location>
</feature>
<dbReference type="HAMAP" id="MF_00101">
    <property type="entry name" value="AcpS"/>
    <property type="match status" value="1"/>
</dbReference>
<keyword evidence="1 8" id="KW-0444">Lipid biosynthesis</keyword>
<dbReference type="SUPFAM" id="SSF56214">
    <property type="entry name" value="4'-phosphopantetheinyl transferase"/>
    <property type="match status" value="1"/>
</dbReference>
<accession>A0ABS5C4A6</accession>
<protein>
    <recommendedName>
        <fullName evidence="8">Holo-[acyl-carrier-protein] synthase</fullName>
        <shortName evidence="8">Holo-ACP synthase</shortName>
        <ecNumber evidence="8">2.7.8.7</ecNumber>
    </recommendedName>
    <alternativeName>
        <fullName evidence="8">4'-phosphopantetheinyl transferase AcpS</fullName>
    </alternativeName>
</protein>
<comment type="caution">
    <text evidence="10">The sequence shown here is derived from an EMBL/GenBank/DDBJ whole genome shotgun (WGS) entry which is preliminary data.</text>
</comment>
<evidence type="ECO:0000313" key="11">
    <source>
        <dbReference type="Proteomes" id="UP000676565"/>
    </source>
</evidence>
<dbReference type="RefSeq" id="WP_210661518.1">
    <property type="nucleotide sequence ID" value="NZ_JAGKQQ010000001.1"/>
</dbReference>
<keyword evidence="6 8" id="KW-0443">Lipid metabolism</keyword>
<comment type="caution">
    <text evidence="8">Lacks conserved residue(s) required for the propagation of feature annotation.</text>
</comment>
<dbReference type="Proteomes" id="UP000676565">
    <property type="component" value="Unassembled WGS sequence"/>
</dbReference>
<comment type="catalytic activity">
    <reaction evidence="8">
        <text>apo-[ACP] + CoA = holo-[ACP] + adenosine 3',5'-bisphosphate + H(+)</text>
        <dbReference type="Rhea" id="RHEA:12068"/>
        <dbReference type="Rhea" id="RHEA-COMP:9685"/>
        <dbReference type="Rhea" id="RHEA-COMP:9690"/>
        <dbReference type="ChEBI" id="CHEBI:15378"/>
        <dbReference type="ChEBI" id="CHEBI:29999"/>
        <dbReference type="ChEBI" id="CHEBI:57287"/>
        <dbReference type="ChEBI" id="CHEBI:58343"/>
        <dbReference type="ChEBI" id="CHEBI:64479"/>
        <dbReference type="EC" id="2.7.8.7"/>
    </reaction>
</comment>
<keyword evidence="3 8" id="KW-0479">Metal-binding</keyword>
<dbReference type="InterPro" id="IPR037143">
    <property type="entry name" value="4-PPantetheinyl_Trfase_dom_sf"/>
</dbReference>
<evidence type="ECO:0000256" key="6">
    <source>
        <dbReference type="ARBA" id="ARBA00023098"/>
    </source>
</evidence>
<evidence type="ECO:0000256" key="4">
    <source>
        <dbReference type="ARBA" id="ARBA00022832"/>
    </source>
</evidence>
<evidence type="ECO:0000256" key="1">
    <source>
        <dbReference type="ARBA" id="ARBA00022516"/>
    </source>
</evidence>
<dbReference type="InterPro" id="IPR002582">
    <property type="entry name" value="ACPS"/>
</dbReference>
<evidence type="ECO:0000259" key="9">
    <source>
        <dbReference type="Pfam" id="PF01648"/>
    </source>
</evidence>
<dbReference type="EC" id="2.7.8.7" evidence="8"/>
<gene>
    <name evidence="8" type="primary">acpS</name>
    <name evidence="10" type="ORF">J8F10_34185</name>
</gene>
<keyword evidence="8" id="KW-0963">Cytoplasm</keyword>